<dbReference type="PANTHER" id="PTHR43142:SF1">
    <property type="entry name" value="CARBOXYLIC ESTER HYDROLASE"/>
    <property type="match status" value="1"/>
</dbReference>
<dbReference type="eggNOG" id="KOG1516">
    <property type="taxonomic scope" value="Eukaryota"/>
</dbReference>
<dbReference type="AlphaFoldDB" id="A0A0D3JH83"/>
<evidence type="ECO:0000259" key="4">
    <source>
        <dbReference type="Pfam" id="PF00135"/>
    </source>
</evidence>
<feature type="chain" id="PRO_5044288165" description="Carboxylesterase type B domain-containing protein" evidence="3">
    <location>
        <begin position="28"/>
        <end position="728"/>
    </location>
</feature>
<dbReference type="STRING" id="2903.R1CJ28"/>
<dbReference type="Proteomes" id="UP000013827">
    <property type="component" value="Unassembled WGS sequence"/>
</dbReference>
<dbReference type="InterPro" id="IPR019826">
    <property type="entry name" value="Carboxylesterase_B_AS"/>
</dbReference>
<dbReference type="KEGG" id="ehx:EMIHUDRAFT_195280"/>
<evidence type="ECO:0000313" key="5">
    <source>
        <dbReference type="EnsemblProtists" id="EOD22868"/>
    </source>
</evidence>
<dbReference type="PaxDb" id="2903-EOD22868"/>
<feature type="domain" description="Carboxylesterase type B" evidence="4">
    <location>
        <begin position="267"/>
        <end position="459"/>
    </location>
</feature>
<dbReference type="Pfam" id="PF00135">
    <property type="entry name" value="COesterase"/>
    <property type="match status" value="1"/>
</dbReference>
<keyword evidence="3" id="KW-0732">Signal</keyword>
<organism evidence="5 6">
    <name type="scientific">Emiliania huxleyi (strain CCMP1516)</name>
    <dbReference type="NCBI Taxonomy" id="280463"/>
    <lineage>
        <taxon>Eukaryota</taxon>
        <taxon>Haptista</taxon>
        <taxon>Haptophyta</taxon>
        <taxon>Prymnesiophyceae</taxon>
        <taxon>Isochrysidales</taxon>
        <taxon>Noelaerhabdaceae</taxon>
        <taxon>Emiliania</taxon>
    </lineage>
</organism>
<accession>A0A0D3JH83</accession>
<evidence type="ECO:0000256" key="1">
    <source>
        <dbReference type="ARBA" id="ARBA00005964"/>
    </source>
</evidence>
<dbReference type="ESTHER" id="emihu-r1cj28">
    <property type="family name" value="Carb_B_Root"/>
</dbReference>
<dbReference type="InterPro" id="IPR029058">
    <property type="entry name" value="AB_hydrolase_fold"/>
</dbReference>
<dbReference type="SUPFAM" id="SSF53474">
    <property type="entry name" value="alpha/beta-Hydrolases"/>
    <property type="match status" value="1"/>
</dbReference>
<proteinExistence type="inferred from homology"/>
<feature type="signal peptide" evidence="3">
    <location>
        <begin position="1"/>
        <end position="27"/>
    </location>
</feature>
<evidence type="ECO:0000256" key="2">
    <source>
        <dbReference type="ARBA" id="ARBA00022801"/>
    </source>
</evidence>
<dbReference type="InterPro" id="IPR002018">
    <property type="entry name" value="CarbesteraseB"/>
</dbReference>
<dbReference type="GO" id="GO:0016787">
    <property type="term" value="F:hydrolase activity"/>
    <property type="evidence" value="ECO:0007669"/>
    <property type="project" value="UniProtKB-KW"/>
</dbReference>
<dbReference type="Gene3D" id="3.40.50.1820">
    <property type="entry name" value="alpha/beta hydrolase"/>
    <property type="match status" value="1"/>
</dbReference>
<evidence type="ECO:0000313" key="6">
    <source>
        <dbReference type="Proteomes" id="UP000013827"/>
    </source>
</evidence>
<dbReference type="RefSeq" id="XP_005775297.1">
    <property type="nucleotide sequence ID" value="XM_005775240.1"/>
</dbReference>
<comment type="similarity">
    <text evidence="1">Belongs to the type-B carboxylesterase/lipase family.</text>
</comment>
<reference evidence="5" key="2">
    <citation type="submission" date="2024-10" db="UniProtKB">
        <authorList>
            <consortium name="EnsemblProtists"/>
        </authorList>
    </citation>
    <scope>IDENTIFICATION</scope>
</reference>
<protein>
    <recommendedName>
        <fullName evidence="4">Carboxylesterase type B domain-containing protein</fullName>
    </recommendedName>
</protein>
<keyword evidence="2" id="KW-0378">Hydrolase</keyword>
<reference evidence="6" key="1">
    <citation type="journal article" date="2013" name="Nature">
        <title>Pan genome of the phytoplankton Emiliania underpins its global distribution.</title>
        <authorList>
            <person name="Read B.A."/>
            <person name="Kegel J."/>
            <person name="Klute M.J."/>
            <person name="Kuo A."/>
            <person name="Lefebvre S.C."/>
            <person name="Maumus F."/>
            <person name="Mayer C."/>
            <person name="Miller J."/>
            <person name="Monier A."/>
            <person name="Salamov A."/>
            <person name="Young J."/>
            <person name="Aguilar M."/>
            <person name="Claverie J.M."/>
            <person name="Frickenhaus S."/>
            <person name="Gonzalez K."/>
            <person name="Herman E.K."/>
            <person name="Lin Y.C."/>
            <person name="Napier J."/>
            <person name="Ogata H."/>
            <person name="Sarno A.F."/>
            <person name="Shmutz J."/>
            <person name="Schroeder D."/>
            <person name="de Vargas C."/>
            <person name="Verret F."/>
            <person name="von Dassow P."/>
            <person name="Valentin K."/>
            <person name="Van de Peer Y."/>
            <person name="Wheeler G."/>
            <person name="Dacks J.B."/>
            <person name="Delwiche C.F."/>
            <person name="Dyhrman S.T."/>
            <person name="Glockner G."/>
            <person name="John U."/>
            <person name="Richards T."/>
            <person name="Worden A.Z."/>
            <person name="Zhang X."/>
            <person name="Grigoriev I.V."/>
            <person name="Allen A.E."/>
            <person name="Bidle K."/>
            <person name="Borodovsky M."/>
            <person name="Bowler C."/>
            <person name="Brownlee C."/>
            <person name="Cock J.M."/>
            <person name="Elias M."/>
            <person name="Gladyshev V.N."/>
            <person name="Groth M."/>
            <person name="Guda C."/>
            <person name="Hadaegh A."/>
            <person name="Iglesias-Rodriguez M.D."/>
            <person name="Jenkins J."/>
            <person name="Jones B.M."/>
            <person name="Lawson T."/>
            <person name="Leese F."/>
            <person name="Lindquist E."/>
            <person name="Lobanov A."/>
            <person name="Lomsadze A."/>
            <person name="Malik S.B."/>
            <person name="Marsh M.E."/>
            <person name="Mackinder L."/>
            <person name="Mock T."/>
            <person name="Mueller-Roeber B."/>
            <person name="Pagarete A."/>
            <person name="Parker M."/>
            <person name="Probert I."/>
            <person name="Quesneville H."/>
            <person name="Raines C."/>
            <person name="Rensing S.A."/>
            <person name="Riano-Pachon D.M."/>
            <person name="Richier S."/>
            <person name="Rokitta S."/>
            <person name="Shiraiwa Y."/>
            <person name="Soanes D.M."/>
            <person name="van der Giezen M."/>
            <person name="Wahlund T.M."/>
            <person name="Williams B."/>
            <person name="Wilson W."/>
            <person name="Wolfe G."/>
            <person name="Wurch L.L."/>
        </authorList>
    </citation>
    <scope>NUCLEOTIDE SEQUENCE</scope>
</reference>
<dbReference type="GeneID" id="17268415"/>
<sequence length="728" mass="78112">MLSRRVAGGSAVLPFSILSLCLQPPRCSPPRCSAGDGGWRFTAIRGGVQPAGTELLALVEPFALPMWVGETRLVQSSAAPLDGVRLELLRSGMSSPLAHVPAIQAAGGTVVQRAYTGALATEAVCCQLSAEGALLVGTRRLRVATVASSRPQLRLRCEELRDAAADAAAVESARARAVGLWEEAIGLSRLVAERRLQRRLSTLGGPASRMGRSFAEEAARRVVTGDTLSLPSGASSEALSLFATDEAGRWAEAARLIEEGVAAMLPIRAWAGVRDASDGVVEPECVQTPDANSYGLPGWAERLEEAIAGVSRRTMNEDCLTLTVSTPDVHSSLPVMLYIHGGSFLSGNSNLSGAAHVVCSRGIVVVSINYRLGVLGNLALPELLAESGTTGNYGLQDQREAMRWVRRNAHAFGGDASRVTLSGESAGAMSVIAHLALPRSTSLFAQAIAASTAIAMSGNDDSTPLGDAVAAGERYTADAWWLVNKQGQAFNQSMRALQPPVADGFELARGGSLAGLFAAGELPARPLLIGTNRDDISLFLGFTPAEALPELLGLPMVNELMLRESVRRFFPATSRANRTAVLERYPLSRYPPGDRYRHLSDGAFAPGLSGWLRRFLDREVRPWLGAYHGANEVVFWHADDRAARLSPDERALGRRMVEHWVSFVKSGAPLPSWPGMGDRDEPFLELRLEGDRPGRGWHADECTLLEQFRFVWNPLTLSHRPFLEPVAS</sequence>
<evidence type="ECO:0000256" key="3">
    <source>
        <dbReference type="SAM" id="SignalP"/>
    </source>
</evidence>
<dbReference type="HOGENOM" id="CLU_380556_0_0_1"/>
<dbReference type="PANTHER" id="PTHR43142">
    <property type="entry name" value="CARBOXYLIC ESTER HYDROLASE"/>
    <property type="match status" value="1"/>
</dbReference>
<dbReference type="PROSITE" id="PS00122">
    <property type="entry name" value="CARBOXYLESTERASE_B_1"/>
    <property type="match status" value="1"/>
</dbReference>
<name>A0A0D3JH83_EMIH1</name>
<dbReference type="EnsemblProtists" id="EOD22868">
    <property type="protein sequence ID" value="EOD22868"/>
    <property type="gene ID" value="EMIHUDRAFT_195280"/>
</dbReference>
<keyword evidence="6" id="KW-1185">Reference proteome</keyword>